<evidence type="ECO:0000256" key="2">
    <source>
        <dbReference type="SAM" id="Phobius"/>
    </source>
</evidence>
<gene>
    <name evidence="3" type="ORF">K491DRAFT_116476</name>
</gene>
<evidence type="ECO:0000256" key="1">
    <source>
        <dbReference type="SAM" id="MobiDB-lite"/>
    </source>
</evidence>
<proteinExistence type="predicted"/>
<dbReference type="EMBL" id="MU004443">
    <property type="protein sequence ID" value="KAF2650819.1"/>
    <property type="molecule type" value="Genomic_DNA"/>
</dbReference>
<keyword evidence="2" id="KW-0812">Transmembrane</keyword>
<protein>
    <submittedName>
        <fullName evidence="3">Uncharacterized protein</fullName>
    </submittedName>
</protein>
<keyword evidence="2" id="KW-1133">Transmembrane helix</keyword>
<name>A0A6A6ST03_9PLEO</name>
<keyword evidence="4" id="KW-1185">Reference proteome</keyword>
<accession>A0A6A6ST03</accession>
<keyword evidence="2" id="KW-0472">Membrane</keyword>
<feature type="region of interest" description="Disordered" evidence="1">
    <location>
        <begin position="249"/>
        <end position="294"/>
    </location>
</feature>
<dbReference type="AlphaFoldDB" id="A0A6A6ST03"/>
<dbReference type="Proteomes" id="UP000799324">
    <property type="component" value="Unassembled WGS sequence"/>
</dbReference>
<sequence length="294" mass="32131">MSLQPSFVYPRTRPLITFTDLPSPLPTSTTMTLARRETSSSNGLNPMIAIGIASGATTIIACAILLIYCLKRKRRNRALSRNMQHTQVVKQQWFALLNPFSSSSTPKLPKMDRVSTFGKKGGDLEMSLRSIGRQDSACASPPGRSGLRFRDEYPISPVLTRELIVHGTGMNVRSQDNSTPKLVLLNGVPVQRFKATAKLPPRLPLRANPTIADEKERDSASTFETDVDELADVRGLTLVKDNPSVGTATVTTVRSQDDAKSLAGEVDEVSPRSSDSPFVVGDDEDEGTFEEVRL</sequence>
<reference evidence="3" key="1">
    <citation type="journal article" date="2020" name="Stud. Mycol.">
        <title>101 Dothideomycetes genomes: a test case for predicting lifestyles and emergence of pathogens.</title>
        <authorList>
            <person name="Haridas S."/>
            <person name="Albert R."/>
            <person name="Binder M."/>
            <person name="Bloem J."/>
            <person name="Labutti K."/>
            <person name="Salamov A."/>
            <person name="Andreopoulos B."/>
            <person name="Baker S."/>
            <person name="Barry K."/>
            <person name="Bills G."/>
            <person name="Bluhm B."/>
            <person name="Cannon C."/>
            <person name="Castanera R."/>
            <person name="Culley D."/>
            <person name="Daum C."/>
            <person name="Ezra D."/>
            <person name="Gonzalez J."/>
            <person name="Henrissat B."/>
            <person name="Kuo A."/>
            <person name="Liang C."/>
            <person name="Lipzen A."/>
            <person name="Lutzoni F."/>
            <person name="Magnuson J."/>
            <person name="Mondo S."/>
            <person name="Nolan M."/>
            <person name="Ohm R."/>
            <person name="Pangilinan J."/>
            <person name="Park H.-J."/>
            <person name="Ramirez L."/>
            <person name="Alfaro M."/>
            <person name="Sun H."/>
            <person name="Tritt A."/>
            <person name="Yoshinaga Y."/>
            <person name="Zwiers L.-H."/>
            <person name="Turgeon B."/>
            <person name="Goodwin S."/>
            <person name="Spatafora J."/>
            <person name="Crous P."/>
            <person name="Grigoriev I."/>
        </authorList>
    </citation>
    <scope>NUCLEOTIDE SEQUENCE</scope>
    <source>
        <strain evidence="3">CBS 122681</strain>
    </source>
</reference>
<evidence type="ECO:0000313" key="4">
    <source>
        <dbReference type="Proteomes" id="UP000799324"/>
    </source>
</evidence>
<feature type="compositionally biased region" description="Acidic residues" evidence="1">
    <location>
        <begin position="281"/>
        <end position="294"/>
    </location>
</feature>
<evidence type="ECO:0000313" key="3">
    <source>
        <dbReference type="EMBL" id="KAF2650819.1"/>
    </source>
</evidence>
<organism evidence="3 4">
    <name type="scientific">Lophiostoma macrostomum CBS 122681</name>
    <dbReference type="NCBI Taxonomy" id="1314788"/>
    <lineage>
        <taxon>Eukaryota</taxon>
        <taxon>Fungi</taxon>
        <taxon>Dikarya</taxon>
        <taxon>Ascomycota</taxon>
        <taxon>Pezizomycotina</taxon>
        <taxon>Dothideomycetes</taxon>
        <taxon>Pleosporomycetidae</taxon>
        <taxon>Pleosporales</taxon>
        <taxon>Lophiostomataceae</taxon>
        <taxon>Lophiostoma</taxon>
    </lineage>
</organism>
<feature type="transmembrane region" description="Helical" evidence="2">
    <location>
        <begin position="47"/>
        <end position="70"/>
    </location>
</feature>